<evidence type="ECO:0000256" key="1">
    <source>
        <dbReference type="SAM" id="MobiDB-lite"/>
    </source>
</evidence>
<keyword evidence="5" id="KW-1185">Reference proteome</keyword>
<reference evidence="3 5" key="1">
    <citation type="submission" date="2021-03" db="EMBL/GenBank/DDBJ databases">
        <title>Sequencing the genomes of 1000 actinobacteria strains.</title>
        <authorList>
            <person name="Klenk H.-P."/>
        </authorList>
    </citation>
    <scope>NUCLEOTIDE SEQUENCE [LARGE SCALE GENOMIC DNA]</scope>
    <source>
        <strain evidence="3 5">DSM 15797</strain>
    </source>
</reference>
<dbReference type="EMBL" id="JAGIOF010000002">
    <property type="protein sequence ID" value="MBP2388348.1"/>
    <property type="molecule type" value="Genomic_DNA"/>
</dbReference>
<protein>
    <recommendedName>
        <fullName evidence="2">MobA/VirD2-like nuclease domain-containing protein</fullName>
    </recommendedName>
</protein>
<dbReference type="Proteomes" id="UP001296993">
    <property type="component" value="Unassembled WGS sequence"/>
</dbReference>
<dbReference type="EMBL" id="JAGIOF010000002">
    <property type="protein sequence ID" value="MBP2388359.1"/>
    <property type="molecule type" value="Genomic_DNA"/>
</dbReference>
<dbReference type="Pfam" id="PF03432">
    <property type="entry name" value="Relaxase"/>
    <property type="match status" value="1"/>
</dbReference>
<dbReference type="InterPro" id="IPR005094">
    <property type="entry name" value="Endonuclease_MobA/VirD2"/>
</dbReference>
<feature type="compositionally biased region" description="Basic and acidic residues" evidence="1">
    <location>
        <begin position="191"/>
        <end position="212"/>
    </location>
</feature>
<evidence type="ECO:0000313" key="5">
    <source>
        <dbReference type="Proteomes" id="UP001296993"/>
    </source>
</evidence>
<gene>
    <name evidence="3" type="ORF">JOF47_003921</name>
    <name evidence="4" type="ORF">JOF47_003932</name>
</gene>
<name>A0ABS4XIP7_9MICC</name>
<evidence type="ECO:0000259" key="2">
    <source>
        <dbReference type="Pfam" id="PF03432"/>
    </source>
</evidence>
<sequence length="248" mass="27825">MIAKITRGNNPGDIGAYLHGPGNANEHAYEFGGSKQSGGIVIASNVGMEGHTDPSQWAGELRKALNTRREIKNPVWHVSLRNTAQDRTLSDATWADMGQSFAEDMGFADHPWVMVRHGHDHVHLVVSRVNDLGEVWHARNDRRAAQSACTKLEREHKLVEAPRRRNQPKLAVSAEREEFKGKARTLGSHRAVKEREQRELDEQRAKIQKMREASFPNPPTTRGPAKGITPVARPYTPPQLGRDEGYER</sequence>
<evidence type="ECO:0000313" key="4">
    <source>
        <dbReference type="EMBL" id="MBP2388359.1"/>
    </source>
</evidence>
<accession>A0ABS4XIP7</accession>
<dbReference type="RefSeq" id="WP_210001908.1">
    <property type="nucleotide sequence ID" value="NZ_BAAAJY010000025.1"/>
</dbReference>
<proteinExistence type="predicted"/>
<organism evidence="3 5">
    <name type="scientific">Paeniglutamicibacter kerguelensis</name>
    <dbReference type="NCBI Taxonomy" id="254788"/>
    <lineage>
        <taxon>Bacteria</taxon>
        <taxon>Bacillati</taxon>
        <taxon>Actinomycetota</taxon>
        <taxon>Actinomycetes</taxon>
        <taxon>Micrococcales</taxon>
        <taxon>Micrococcaceae</taxon>
        <taxon>Paeniglutamicibacter</taxon>
    </lineage>
</organism>
<evidence type="ECO:0000313" key="3">
    <source>
        <dbReference type="EMBL" id="MBP2388348.1"/>
    </source>
</evidence>
<feature type="region of interest" description="Disordered" evidence="1">
    <location>
        <begin position="160"/>
        <end position="248"/>
    </location>
</feature>
<comment type="caution">
    <text evidence="3">The sequence shown here is derived from an EMBL/GenBank/DDBJ whole genome shotgun (WGS) entry which is preliminary data.</text>
</comment>
<feature type="domain" description="MobA/VirD2-like nuclease" evidence="2">
    <location>
        <begin position="39"/>
        <end position="158"/>
    </location>
</feature>